<reference evidence="3" key="1">
    <citation type="journal article" date="2019" name="Int. J. Syst. Evol. Microbiol.">
        <title>The Global Catalogue of Microorganisms (GCM) 10K type strain sequencing project: providing services to taxonomists for standard genome sequencing and annotation.</title>
        <authorList>
            <consortium name="The Broad Institute Genomics Platform"/>
            <consortium name="The Broad Institute Genome Sequencing Center for Infectious Disease"/>
            <person name="Wu L."/>
            <person name="Ma J."/>
        </authorList>
    </citation>
    <scope>NUCLEOTIDE SEQUENCE [LARGE SCALE GENOMIC DNA]</scope>
    <source>
        <strain evidence="3">JCM 17695</strain>
    </source>
</reference>
<dbReference type="InterPro" id="IPR011630">
    <property type="entry name" value="DUF1599"/>
</dbReference>
<comment type="caution">
    <text evidence="2">The sequence shown here is derived from an EMBL/GenBank/DDBJ whole genome shotgun (WGS) entry which is preliminary data.</text>
</comment>
<evidence type="ECO:0000259" key="1">
    <source>
        <dbReference type="Pfam" id="PF07659"/>
    </source>
</evidence>
<dbReference type="EMBL" id="JBHTEY010000004">
    <property type="protein sequence ID" value="MFC7617578.1"/>
    <property type="molecule type" value="Genomic_DNA"/>
</dbReference>
<evidence type="ECO:0000313" key="3">
    <source>
        <dbReference type="Proteomes" id="UP001596512"/>
    </source>
</evidence>
<dbReference type="Proteomes" id="UP001596512">
    <property type="component" value="Unassembled WGS sequence"/>
</dbReference>
<feature type="domain" description="Nucleotide modification associated" evidence="1">
    <location>
        <begin position="31"/>
        <end position="87"/>
    </location>
</feature>
<gene>
    <name evidence="2" type="ORF">ACFQV2_33355</name>
</gene>
<keyword evidence="3" id="KW-1185">Reference proteome</keyword>
<evidence type="ECO:0000313" key="2">
    <source>
        <dbReference type="EMBL" id="MFC7617578.1"/>
    </source>
</evidence>
<sequence>MRREMVGIVSSTADQYRQVVERCWKVFESKFVEYGPSWRVFRPETLCDRIYIKAARIRHLQAIGGVGKVDDSIESEYVGIVNYSVILLDRIANEGFAAPDLGAPVAARWLDLNAAQESYRRIIDAATDILEKKNHDYNEVWRQLLLTTFADEILSRVLRMREILQTQEVDRPAVEAQLVDVINYSAFALIRMGEGSV</sequence>
<name>A0ABW2TXL7_9PSEU</name>
<accession>A0ABW2TXL7</accession>
<feature type="domain" description="Nucleotide modification associated" evidence="1">
    <location>
        <begin position="133"/>
        <end position="192"/>
    </location>
</feature>
<protein>
    <submittedName>
        <fullName evidence="2">DUF1599 domain-containing protein</fullName>
    </submittedName>
</protein>
<dbReference type="Pfam" id="PF07659">
    <property type="entry name" value="DUF1599"/>
    <property type="match status" value="2"/>
</dbReference>
<proteinExistence type="predicted"/>
<organism evidence="2 3">
    <name type="scientific">Actinokineospora soli</name>
    <dbReference type="NCBI Taxonomy" id="1048753"/>
    <lineage>
        <taxon>Bacteria</taxon>
        <taxon>Bacillati</taxon>
        <taxon>Actinomycetota</taxon>
        <taxon>Actinomycetes</taxon>
        <taxon>Pseudonocardiales</taxon>
        <taxon>Pseudonocardiaceae</taxon>
        <taxon>Actinokineospora</taxon>
    </lineage>
</organism>